<dbReference type="InterPro" id="IPR011075">
    <property type="entry name" value="TetR_C"/>
</dbReference>
<protein>
    <submittedName>
        <fullName evidence="7">TetR/AcrR family transcriptional regulator</fullName>
    </submittedName>
</protein>
<dbReference type="InterPro" id="IPR050109">
    <property type="entry name" value="HTH-type_TetR-like_transc_reg"/>
</dbReference>
<dbReference type="PROSITE" id="PS01081">
    <property type="entry name" value="HTH_TETR_1"/>
    <property type="match status" value="1"/>
</dbReference>
<dbReference type="RefSeq" id="WP_030990683.1">
    <property type="nucleotide sequence ID" value="NZ_CP108347.1"/>
</dbReference>
<dbReference type="GeneID" id="97317069"/>
<accession>A0ABZ1FMJ2</accession>
<dbReference type="Gene3D" id="1.10.357.10">
    <property type="entry name" value="Tetracycline Repressor, domain 2"/>
    <property type="match status" value="1"/>
</dbReference>
<name>A0ABZ1FMJ2_9ACTN</name>
<dbReference type="Gene3D" id="1.10.10.60">
    <property type="entry name" value="Homeodomain-like"/>
    <property type="match status" value="1"/>
</dbReference>
<evidence type="ECO:0000256" key="2">
    <source>
        <dbReference type="ARBA" id="ARBA00023125"/>
    </source>
</evidence>
<gene>
    <name evidence="7" type="ORF">OG863_28885</name>
</gene>
<reference evidence="7 8" key="1">
    <citation type="submission" date="2022-10" db="EMBL/GenBank/DDBJ databases">
        <title>The complete genomes of actinobacterial strains from the NBC collection.</title>
        <authorList>
            <person name="Joergensen T.S."/>
            <person name="Alvarez Arevalo M."/>
            <person name="Sterndorff E.B."/>
            <person name="Faurdal D."/>
            <person name="Vuksanovic O."/>
            <person name="Mourched A.-S."/>
            <person name="Charusanti P."/>
            <person name="Shaw S."/>
            <person name="Blin K."/>
            <person name="Weber T."/>
        </authorList>
    </citation>
    <scope>NUCLEOTIDE SEQUENCE [LARGE SCALE GENOMIC DNA]</scope>
    <source>
        <strain evidence="7 8">NBC 01774</strain>
    </source>
</reference>
<dbReference type="InterPro" id="IPR009057">
    <property type="entry name" value="Homeodomain-like_sf"/>
</dbReference>
<dbReference type="PANTHER" id="PTHR30055">
    <property type="entry name" value="HTH-TYPE TRANSCRIPTIONAL REGULATOR RUTR"/>
    <property type="match status" value="1"/>
</dbReference>
<dbReference type="PROSITE" id="PS50977">
    <property type="entry name" value="HTH_TETR_2"/>
    <property type="match status" value="1"/>
</dbReference>
<evidence type="ECO:0000313" key="7">
    <source>
        <dbReference type="EMBL" id="WSB71634.1"/>
    </source>
</evidence>
<dbReference type="InterPro" id="IPR001647">
    <property type="entry name" value="HTH_TetR"/>
</dbReference>
<dbReference type="PANTHER" id="PTHR30055:SF148">
    <property type="entry name" value="TETR-FAMILY TRANSCRIPTIONAL REGULATOR"/>
    <property type="match status" value="1"/>
</dbReference>
<evidence type="ECO:0000256" key="5">
    <source>
        <dbReference type="SAM" id="MobiDB-lite"/>
    </source>
</evidence>
<sequence>MSRAAADSEVAAGERPGPAAPERRGRPRSAAADSAIIEAVLRLIEDGVSIGELSMERIAREAGVGKATVYRRWSGKSALMLDVMRSLDVPSPPLDGTSVRDDLVALLEFLRRRGLAKRSSALLRTVVSHVQAQPELWAEYHETVVRARHEALLGVLRRGVANGEIRTDHDLETIADLFVGPMLARAILHEWKELPESLSADIVDMVLEGVRPGADAAAG</sequence>
<evidence type="ECO:0000313" key="8">
    <source>
        <dbReference type="Proteomes" id="UP001344251"/>
    </source>
</evidence>
<dbReference type="Proteomes" id="UP001344251">
    <property type="component" value="Chromosome"/>
</dbReference>
<organism evidence="7 8">
    <name type="scientific">Streptomyces decoyicus</name>
    <dbReference type="NCBI Taxonomy" id="249567"/>
    <lineage>
        <taxon>Bacteria</taxon>
        <taxon>Bacillati</taxon>
        <taxon>Actinomycetota</taxon>
        <taxon>Actinomycetes</taxon>
        <taxon>Kitasatosporales</taxon>
        <taxon>Streptomycetaceae</taxon>
        <taxon>Streptomyces</taxon>
    </lineage>
</organism>
<evidence type="ECO:0000256" key="4">
    <source>
        <dbReference type="PROSITE-ProRule" id="PRU00335"/>
    </source>
</evidence>
<feature type="DNA-binding region" description="H-T-H motif" evidence="4">
    <location>
        <begin position="54"/>
        <end position="73"/>
    </location>
</feature>
<keyword evidence="8" id="KW-1185">Reference proteome</keyword>
<keyword evidence="2 4" id="KW-0238">DNA-binding</keyword>
<dbReference type="InterPro" id="IPR023772">
    <property type="entry name" value="DNA-bd_HTH_TetR-type_CS"/>
</dbReference>
<dbReference type="InterPro" id="IPR036271">
    <property type="entry name" value="Tet_transcr_reg_TetR-rel_C_sf"/>
</dbReference>
<dbReference type="SUPFAM" id="SSF48498">
    <property type="entry name" value="Tetracyclin repressor-like, C-terminal domain"/>
    <property type="match status" value="1"/>
</dbReference>
<keyword evidence="1" id="KW-0805">Transcription regulation</keyword>
<dbReference type="SUPFAM" id="SSF46689">
    <property type="entry name" value="Homeodomain-like"/>
    <property type="match status" value="1"/>
</dbReference>
<feature type="domain" description="HTH tetR-type" evidence="6">
    <location>
        <begin position="30"/>
        <end position="91"/>
    </location>
</feature>
<dbReference type="Pfam" id="PF16859">
    <property type="entry name" value="TetR_C_11"/>
    <property type="match status" value="1"/>
</dbReference>
<keyword evidence="3" id="KW-0804">Transcription</keyword>
<dbReference type="Pfam" id="PF00440">
    <property type="entry name" value="TetR_N"/>
    <property type="match status" value="1"/>
</dbReference>
<evidence type="ECO:0000259" key="6">
    <source>
        <dbReference type="PROSITE" id="PS50977"/>
    </source>
</evidence>
<feature type="region of interest" description="Disordered" evidence="5">
    <location>
        <begin position="1"/>
        <end position="29"/>
    </location>
</feature>
<evidence type="ECO:0000256" key="1">
    <source>
        <dbReference type="ARBA" id="ARBA00023015"/>
    </source>
</evidence>
<evidence type="ECO:0000256" key="3">
    <source>
        <dbReference type="ARBA" id="ARBA00023163"/>
    </source>
</evidence>
<dbReference type="EMBL" id="CP109106">
    <property type="protein sequence ID" value="WSB71634.1"/>
    <property type="molecule type" value="Genomic_DNA"/>
</dbReference>
<proteinExistence type="predicted"/>